<proteinExistence type="predicted"/>
<dbReference type="GO" id="GO:0045899">
    <property type="term" value="P:positive regulation of RNA polymerase II transcription preinitiation complex assembly"/>
    <property type="evidence" value="ECO:0000318"/>
    <property type="project" value="GO_Central"/>
</dbReference>
<protein>
    <recommendedName>
        <fullName evidence="3">Proteasomal ATPase second OB domain-containing protein</fullName>
    </recommendedName>
</protein>
<organism evidence="4 5">
    <name type="scientific">Brassica campestris</name>
    <name type="common">Field mustard</name>
    <dbReference type="NCBI Taxonomy" id="3711"/>
    <lineage>
        <taxon>Eukaryota</taxon>
        <taxon>Viridiplantae</taxon>
        <taxon>Streptophyta</taxon>
        <taxon>Embryophyta</taxon>
        <taxon>Tracheophyta</taxon>
        <taxon>Spermatophyta</taxon>
        <taxon>Magnoliopsida</taxon>
        <taxon>eudicotyledons</taxon>
        <taxon>Gunneridae</taxon>
        <taxon>Pentapetalae</taxon>
        <taxon>rosids</taxon>
        <taxon>malvids</taxon>
        <taxon>Brassicales</taxon>
        <taxon>Brassicaceae</taxon>
        <taxon>Brassiceae</taxon>
        <taxon>Brassica</taxon>
    </lineage>
</organism>
<dbReference type="GO" id="GO:0005524">
    <property type="term" value="F:ATP binding"/>
    <property type="evidence" value="ECO:0007669"/>
    <property type="project" value="UniProtKB-KW"/>
</dbReference>
<keyword evidence="5" id="KW-1185">Reference proteome</keyword>
<reference evidence="5" key="1">
    <citation type="journal article" date="2011" name="Nat. Genet.">
        <title>The genome of the mesopolyploid crop species Brassica rapa.</title>
        <authorList>
            <consortium name="Brassica rapa Genome Sequencing Project Consortium"/>
            <person name="Wang X."/>
            <person name="Wang H."/>
            <person name="Wang J."/>
            <person name="Sun R."/>
            <person name="Wu J."/>
            <person name="Liu S."/>
            <person name="Bai Y."/>
            <person name="Mun J.H."/>
            <person name="Bancroft I."/>
            <person name="Cheng F."/>
            <person name="Huang S."/>
            <person name="Li X."/>
            <person name="Hua W."/>
            <person name="Wang J."/>
            <person name="Wang X."/>
            <person name="Freeling M."/>
            <person name="Pires J.C."/>
            <person name="Paterson A.H."/>
            <person name="Chalhoub B."/>
            <person name="Wang B."/>
            <person name="Hayward A."/>
            <person name="Sharpe A.G."/>
            <person name="Park B.S."/>
            <person name="Weisshaar B."/>
            <person name="Liu B."/>
            <person name="Li B."/>
            <person name="Liu B."/>
            <person name="Tong C."/>
            <person name="Song C."/>
            <person name="Duran C."/>
            <person name="Peng C."/>
            <person name="Geng C."/>
            <person name="Koh C."/>
            <person name="Lin C."/>
            <person name="Edwards D."/>
            <person name="Mu D."/>
            <person name="Shen D."/>
            <person name="Soumpourou E."/>
            <person name="Li F."/>
            <person name="Fraser F."/>
            <person name="Conant G."/>
            <person name="Lassalle G."/>
            <person name="King G.J."/>
            <person name="Bonnema G."/>
            <person name="Tang H."/>
            <person name="Wang H."/>
            <person name="Belcram H."/>
            <person name="Zhou H."/>
            <person name="Hirakawa H."/>
            <person name="Abe H."/>
            <person name="Guo H."/>
            <person name="Wang H."/>
            <person name="Jin H."/>
            <person name="Parkin I.A."/>
            <person name="Batley J."/>
            <person name="Kim J.S."/>
            <person name="Just J."/>
            <person name="Li J."/>
            <person name="Xu J."/>
            <person name="Deng J."/>
            <person name="Kim J.A."/>
            <person name="Li J."/>
            <person name="Yu J."/>
            <person name="Meng J."/>
            <person name="Wang J."/>
            <person name="Min J."/>
            <person name="Poulain J."/>
            <person name="Wang J."/>
            <person name="Hatakeyama K."/>
            <person name="Wu K."/>
            <person name="Wang L."/>
            <person name="Fang L."/>
            <person name="Trick M."/>
            <person name="Links M.G."/>
            <person name="Zhao M."/>
            <person name="Jin M."/>
            <person name="Ramchiary N."/>
            <person name="Drou N."/>
            <person name="Berkman P.J."/>
            <person name="Cai Q."/>
            <person name="Huang Q."/>
            <person name="Li R."/>
            <person name="Tabata S."/>
            <person name="Cheng S."/>
            <person name="Zhang S."/>
            <person name="Zhang S."/>
            <person name="Huang S."/>
            <person name="Sato S."/>
            <person name="Sun S."/>
            <person name="Kwon S.J."/>
            <person name="Choi S.R."/>
            <person name="Lee T.H."/>
            <person name="Fan W."/>
            <person name="Zhao X."/>
            <person name="Tan X."/>
            <person name="Xu X."/>
            <person name="Wang Y."/>
            <person name="Qiu Y."/>
            <person name="Yin Y."/>
            <person name="Li Y."/>
            <person name="Du Y."/>
            <person name="Liao Y."/>
            <person name="Lim Y."/>
            <person name="Narusaka Y."/>
            <person name="Wang Y."/>
            <person name="Wang Z."/>
            <person name="Li Z."/>
            <person name="Wang Z."/>
            <person name="Xiong Z."/>
            <person name="Zhang Z."/>
        </authorList>
    </citation>
    <scope>NUCLEOTIDE SEQUENCE [LARGE SCALE GENOMIC DNA]</scope>
    <source>
        <strain evidence="5">cv. Chiifu-401-42</strain>
    </source>
</reference>
<reference evidence="5" key="2">
    <citation type="journal article" date="2018" name="Hortic Res">
        <title>Improved Brassica rapa reference genome by single-molecule sequencing and chromosome conformation capture technologies.</title>
        <authorList>
            <person name="Zhang L."/>
            <person name="Cai X."/>
            <person name="Wu J."/>
            <person name="Liu M."/>
            <person name="Grob S."/>
            <person name="Cheng F."/>
            <person name="Liang J."/>
            <person name="Cai C."/>
            <person name="Liu Z."/>
            <person name="Liu B."/>
            <person name="Wang F."/>
            <person name="Li S."/>
            <person name="Liu F."/>
            <person name="Li X."/>
            <person name="Cheng L."/>
            <person name="Yang W."/>
            <person name="Li M.H."/>
            <person name="Grossniklaus U."/>
            <person name="Zheng H."/>
            <person name="Wang X."/>
        </authorList>
    </citation>
    <scope>NUCLEOTIDE SEQUENCE [LARGE SCALE GENOMIC DNA]</scope>
    <source>
        <strain evidence="5">cv. Chiifu-401-42</strain>
    </source>
</reference>
<dbReference type="EnsemblPlants" id="Bra035996.1">
    <property type="protein sequence ID" value="Bra035996.1-P"/>
    <property type="gene ID" value="Bra035996"/>
</dbReference>
<dbReference type="GO" id="GO:0036402">
    <property type="term" value="F:proteasome-activating activity"/>
    <property type="evidence" value="ECO:0000318"/>
    <property type="project" value="GO_Central"/>
</dbReference>
<name>M4F4J6_BRACM</name>
<dbReference type="InParanoid" id="M4F4J6"/>
<feature type="domain" description="Proteasomal ATPase second OB" evidence="3">
    <location>
        <begin position="93"/>
        <end position="148"/>
    </location>
</feature>
<keyword evidence="1" id="KW-0547">Nucleotide-binding</keyword>
<dbReference type="STRING" id="51351.M4F4J6"/>
<dbReference type="SMR" id="M4F4J6"/>
<evidence type="ECO:0000259" key="3">
    <source>
        <dbReference type="Pfam" id="PF16450"/>
    </source>
</evidence>
<dbReference type="Gene3D" id="2.40.50.140">
    <property type="entry name" value="Nucleic acid-binding proteins"/>
    <property type="match status" value="1"/>
</dbReference>
<evidence type="ECO:0000313" key="4">
    <source>
        <dbReference type="EnsemblPlants" id="Bra035996.1-P"/>
    </source>
</evidence>
<evidence type="ECO:0000256" key="2">
    <source>
        <dbReference type="ARBA" id="ARBA00022840"/>
    </source>
</evidence>
<dbReference type="InterPro" id="IPR012340">
    <property type="entry name" value="NA-bd_OB-fold"/>
</dbReference>
<dbReference type="Pfam" id="PF16450">
    <property type="entry name" value="Prot_ATP_ID_OB_C"/>
    <property type="match status" value="1"/>
</dbReference>
<accession>M4F4J6</accession>
<dbReference type="HOGENOM" id="CLU_1284917_0_0_1"/>
<dbReference type="Gramene" id="Bra035996.1">
    <property type="protein sequence ID" value="Bra035996.1-P"/>
    <property type="gene ID" value="Bra035996"/>
</dbReference>
<dbReference type="AlphaFoldDB" id="M4F4J6"/>
<dbReference type="InterPro" id="IPR050221">
    <property type="entry name" value="26S_Proteasome_ATPase"/>
</dbReference>
<evidence type="ECO:0000313" key="5">
    <source>
        <dbReference type="Proteomes" id="UP000011750"/>
    </source>
</evidence>
<dbReference type="GO" id="GO:0043161">
    <property type="term" value="P:proteasome-mediated ubiquitin-dependent protein catabolic process"/>
    <property type="evidence" value="ECO:0000318"/>
    <property type="project" value="GO_Central"/>
</dbReference>
<sequence length="215" mass="24808">MLWLHRCRCFRFWDACNQKKKGDLIGFDMVLLDEKISIAGHRLKTFKNLFREGVLYELESRVRTARDNLRGSKKEFNITEDDLKSLQSVAQIIGEVLRPLDNERLIVKASSGPRYVVGCRSKVDKEKLISGTRFVLDMTTLTIMRALPREAFTQNLSINMGDAEEVSQHYRLMSRHTRDCLGVSFRCYAHIPVSGQECVQLSNCLIETLNKDEVY</sequence>
<dbReference type="PANTHER" id="PTHR23073">
    <property type="entry name" value="26S PROTEASOME REGULATORY SUBUNIT"/>
    <property type="match status" value="1"/>
</dbReference>
<dbReference type="GO" id="GO:0036503">
    <property type="term" value="P:ERAD pathway"/>
    <property type="evidence" value="ECO:0000318"/>
    <property type="project" value="GO_Central"/>
</dbReference>
<dbReference type="Proteomes" id="UP000011750">
    <property type="component" value="Unassembled WGS sequence"/>
</dbReference>
<dbReference type="eggNOG" id="KOG0651">
    <property type="taxonomic scope" value="Eukaryota"/>
</dbReference>
<evidence type="ECO:0000256" key="1">
    <source>
        <dbReference type="ARBA" id="ARBA00022741"/>
    </source>
</evidence>
<reference evidence="4" key="3">
    <citation type="submission" date="2023-03" db="UniProtKB">
        <authorList>
            <consortium name="EnsemblPlants"/>
        </authorList>
    </citation>
    <scope>IDENTIFICATION</scope>
    <source>
        <strain evidence="4">cv. Chiifu-401-42</strain>
    </source>
</reference>
<dbReference type="GO" id="GO:0008540">
    <property type="term" value="C:proteasome regulatory particle, base subcomplex"/>
    <property type="evidence" value="ECO:0000318"/>
    <property type="project" value="GO_Central"/>
</dbReference>
<dbReference type="InterPro" id="IPR032501">
    <property type="entry name" value="Prot_ATP_ID_OB_2nd"/>
</dbReference>
<keyword evidence="2" id="KW-0067">ATP-binding</keyword>